<name>A0A1I2MSD1_9BACL</name>
<organism evidence="1 2">
    <name type="scientific">Sporolactobacillus nakayamae</name>
    <dbReference type="NCBI Taxonomy" id="269670"/>
    <lineage>
        <taxon>Bacteria</taxon>
        <taxon>Bacillati</taxon>
        <taxon>Bacillota</taxon>
        <taxon>Bacilli</taxon>
        <taxon>Bacillales</taxon>
        <taxon>Sporolactobacillaceae</taxon>
        <taxon>Sporolactobacillus</taxon>
    </lineage>
</organism>
<dbReference type="AlphaFoldDB" id="A0A1I2MSD1"/>
<keyword evidence="2" id="KW-1185">Reference proteome</keyword>
<dbReference type="OrthoDB" id="2989275at2"/>
<evidence type="ECO:0000313" key="2">
    <source>
        <dbReference type="Proteomes" id="UP000198752"/>
    </source>
</evidence>
<protein>
    <submittedName>
        <fullName evidence="1">Uncharacterized protein</fullName>
    </submittedName>
</protein>
<dbReference type="Gene3D" id="3.30.1340.10">
    <property type="entry name" value="HPr-like"/>
    <property type="match status" value="1"/>
</dbReference>
<gene>
    <name evidence="1" type="ORF">SAMN02982927_00029</name>
</gene>
<dbReference type="Proteomes" id="UP000198752">
    <property type="component" value="Unassembled WGS sequence"/>
</dbReference>
<accession>A0A1I2MSD1</accession>
<proteinExistence type="predicted"/>
<dbReference type="RefSeq" id="WP_093668870.1">
    <property type="nucleotide sequence ID" value="NZ_FOOY01000003.1"/>
</dbReference>
<dbReference type="EMBL" id="FOOY01000003">
    <property type="protein sequence ID" value="SFF93810.1"/>
    <property type="molecule type" value="Genomic_DNA"/>
</dbReference>
<evidence type="ECO:0000313" key="1">
    <source>
        <dbReference type="EMBL" id="SFF93810.1"/>
    </source>
</evidence>
<sequence length="103" mass="11611">MAKQIVSIKVPLTFSGGLTLRRVIRLFETLRTCRCKAYFSNNGSTYPIKNLPQTVTYLSSVKAKEILLVLEGEDAETLHQKIMASIQNAQENARENPGLYRHS</sequence>
<reference evidence="2" key="1">
    <citation type="submission" date="2016-10" db="EMBL/GenBank/DDBJ databases">
        <authorList>
            <person name="Varghese N."/>
            <person name="Submissions S."/>
        </authorList>
    </citation>
    <scope>NUCLEOTIDE SEQUENCE [LARGE SCALE GENOMIC DNA]</scope>
    <source>
        <strain evidence="2">ATCC 700379</strain>
    </source>
</reference>
<dbReference type="InterPro" id="IPR035895">
    <property type="entry name" value="HPr-like_sf"/>
</dbReference>
<dbReference type="SUPFAM" id="SSF55594">
    <property type="entry name" value="HPr-like"/>
    <property type="match status" value="1"/>
</dbReference>